<dbReference type="Proteomes" id="UP000599109">
    <property type="component" value="Unassembled WGS sequence"/>
</dbReference>
<reference evidence="1 2" key="1">
    <citation type="journal article" date="2017" name="Int. J. Syst. Evol. Microbiol.">
        <title>Ramlibacter monticola sp. nov., isolated from forest soil.</title>
        <authorList>
            <person name="Chaudhary D.K."/>
            <person name="Kim J."/>
        </authorList>
    </citation>
    <scope>NUCLEOTIDE SEQUENCE [LARGE SCALE GENOMIC DNA]</scope>
    <source>
        <strain evidence="1 2">KACC 19175</strain>
    </source>
</reference>
<name>A0A936YZ51_9BURK</name>
<dbReference type="RefSeq" id="WP_201673840.1">
    <property type="nucleotide sequence ID" value="NZ_JAEQNE010000002.1"/>
</dbReference>
<sequence length="215" mass="24720">MWELKDHKFGGLPGVHPRGEARFIDPVEVQFVSVRNELHAENWMLRRFDPETLRLEVPQSAHTAVIGGTAYQERFSLIVDRRDGTRFADVVVARPISDVRQHALRAVAAEHGLQACVRSREMVRANGVHIANVSMMRQRMTLYAKIPCEIEQQDVVRSLVREPMTRIELMEVLRNSKGLQYVEQMDCLIFRAYLAKLIDFDIQVPYGPRTVLQAL</sequence>
<proteinExistence type="predicted"/>
<accession>A0A936YZ51</accession>
<protein>
    <submittedName>
        <fullName evidence="1">Uncharacterized protein</fullName>
    </submittedName>
</protein>
<dbReference type="EMBL" id="JAEQNE010000002">
    <property type="protein sequence ID" value="MBL0391191.1"/>
    <property type="molecule type" value="Genomic_DNA"/>
</dbReference>
<evidence type="ECO:0000313" key="2">
    <source>
        <dbReference type="Proteomes" id="UP000599109"/>
    </source>
</evidence>
<keyword evidence="2" id="KW-1185">Reference proteome</keyword>
<dbReference type="AlphaFoldDB" id="A0A936YZ51"/>
<organism evidence="1 2">
    <name type="scientific">Ramlibacter monticola</name>
    <dbReference type="NCBI Taxonomy" id="1926872"/>
    <lineage>
        <taxon>Bacteria</taxon>
        <taxon>Pseudomonadati</taxon>
        <taxon>Pseudomonadota</taxon>
        <taxon>Betaproteobacteria</taxon>
        <taxon>Burkholderiales</taxon>
        <taxon>Comamonadaceae</taxon>
        <taxon>Ramlibacter</taxon>
    </lineage>
</organism>
<comment type="caution">
    <text evidence="1">The sequence shown here is derived from an EMBL/GenBank/DDBJ whole genome shotgun (WGS) entry which is preliminary data.</text>
</comment>
<evidence type="ECO:0000313" key="1">
    <source>
        <dbReference type="EMBL" id="MBL0391191.1"/>
    </source>
</evidence>
<gene>
    <name evidence="1" type="ORF">JJ685_08580</name>
</gene>